<accession>A0A8E4RFW6</accession>
<dbReference type="EMBL" id="MW043865">
    <property type="protein sequence ID" value="QPI17673.1"/>
    <property type="molecule type" value="Genomic_DNA"/>
</dbReference>
<evidence type="ECO:0000313" key="1">
    <source>
        <dbReference type="EMBL" id="QPI17673.1"/>
    </source>
</evidence>
<reference evidence="1 2" key="1">
    <citation type="submission" date="2020-09" db="EMBL/GenBank/DDBJ databases">
        <authorList>
            <person name="Feng X."/>
            <person name="Yan W."/>
            <person name="Jiao N."/>
            <person name="Zhang R."/>
        </authorList>
    </citation>
    <scope>NUCLEOTIDE SEQUENCE [LARGE SCALE GENOMIC DNA]</scope>
</reference>
<gene>
    <name evidence="1" type="ORF">vBAmePR8F_gp13</name>
</gene>
<dbReference type="Proteomes" id="UP000683418">
    <property type="component" value="Segment"/>
</dbReference>
<name>A0A8E4RFW6_9CAUD</name>
<organism evidence="1 2">
    <name type="scientific">Alteromonas phage vB_AmeP_R8W</name>
    <dbReference type="NCBI Taxonomy" id="2774152"/>
    <lineage>
        <taxon>Viruses</taxon>
        <taxon>Duplodnaviria</taxon>
        <taxon>Heunggongvirae</taxon>
        <taxon>Uroviricota</taxon>
        <taxon>Caudoviricetes</taxon>
        <taxon>Autographivirales</taxon>
        <taxon>Foturvirus</taxon>
        <taxon>Foturvirus R8W</taxon>
    </lineage>
</organism>
<proteinExistence type="predicted"/>
<keyword evidence="2" id="KW-1185">Reference proteome</keyword>
<protein>
    <submittedName>
        <fullName evidence="1">Uncharacterized protein</fullName>
    </submittedName>
</protein>
<evidence type="ECO:0000313" key="2">
    <source>
        <dbReference type="Proteomes" id="UP000683418"/>
    </source>
</evidence>
<sequence length="56" mass="6370">MFGKEQPDITDEESVGNYIEDLKRQGTTELNNFILEEEDELVGTSADTSCQREDDN</sequence>